<protein>
    <submittedName>
        <fullName evidence="1">Uncharacterized protein</fullName>
    </submittedName>
</protein>
<accession>A0AAV4SYB9</accession>
<evidence type="ECO:0000313" key="1">
    <source>
        <dbReference type="EMBL" id="GIY39433.1"/>
    </source>
</evidence>
<keyword evidence="2" id="KW-1185">Reference proteome</keyword>
<name>A0AAV4SYB9_9ARAC</name>
<organism evidence="1 2">
    <name type="scientific">Caerostris darwini</name>
    <dbReference type="NCBI Taxonomy" id="1538125"/>
    <lineage>
        <taxon>Eukaryota</taxon>
        <taxon>Metazoa</taxon>
        <taxon>Ecdysozoa</taxon>
        <taxon>Arthropoda</taxon>
        <taxon>Chelicerata</taxon>
        <taxon>Arachnida</taxon>
        <taxon>Araneae</taxon>
        <taxon>Araneomorphae</taxon>
        <taxon>Entelegynae</taxon>
        <taxon>Araneoidea</taxon>
        <taxon>Araneidae</taxon>
        <taxon>Caerostris</taxon>
    </lineage>
</organism>
<proteinExistence type="predicted"/>
<gene>
    <name evidence="1" type="ORF">CDAR_404641</name>
</gene>
<reference evidence="1 2" key="1">
    <citation type="submission" date="2021-06" db="EMBL/GenBank/DDBJ databases">
        <title>Caerostris darwini draft genome.</title>
        <authorList>
            <person name="Kono N."/>
            <person name="Arakawa K."/>
        </authorList>
    </citation>
    <scope>NUCLEOTIDE SEQUENCE [LARGE SCALE GENOMIC DNA]</scope>
</reference>
<dbReference type="AlphaFoldDB" id="A0AAV4SYB9"/>
<evidence type="ECO:0000313" key="2">
    <source>
        <dbReference type="Proteomes" id="UP001054837"/>
    </source>
</evidence>
<dbReference type="Proteomes" id="UP001054837">
    <property type="component" value="Unassembled WGS sequence"/>
</dbReference>
<dbReference type="EMBL" id="BPLQ01008810">
    <property type="protein sequence ID" value="GIY39433.1"/>
    <property type="molecule type" value="Genomic_DNA"/>
</dbReference>
<comment type="caution">
    <text evidence="1">The sequence shown here is derived from an EMBL/GenBank/DDBJ whole genome shotgun (WGS) entry which is preliminary data.</text>
</comment>
<sequence>MAMPAYKYLGNGKSAFENKKGLKVLLVESKASRLPDHRILKKKRNSIFCNRAGWDTPQAQEYISHYLELITDQLDWRKMFIMFRGIFSFLFREYKAYCAESSWLESK</sequence>